<feature type="domain" description="Fatty acyl-CoA reductase C-terminal" evidence="5">
    <location>
        <begin position="393"/>
        <end position="491"/>
    </location>
</feature>
<dbReference type="PANTHER" id="PTHR11011:SF99">
    <property type="entry name" value="FATTY ACYL-COA REDUCTASE 3"/>
    <property type="match status" value="1"/>
</dbReference>
<keyword evidence="3 4" id="KW-0443">Lipid metabolism</keyword>
<dbReference type="Gene3D" id="3.40.50.720">
    <property type="entry name" value="NAD(P)-binding Rossmann-like Domain"/>
    <property type="match status" value="1"/>
</dbReference>
<evidence type="ECO:0000259" key="6">
    <source>
        <dbReference type="Pfam" id="PF07993"/>
    </source>
</evidence>
<comment type="caution">
    <text evidence="7">The sequence shown here is derived from an EMBL/GenBank/DDBJ whole genome shotgun (WGS) entry which is preliminary data.</text>
</comment>
<dbReference type="GO" id="GO:0102965">
    <property type="term" value="F:alcohol-forming long-chain fatty acyl-CoA reductase activity"/>
    <property type="evidence" value="ECO:0007669"/>
    <property type="project" value="UniProtKB-EC"/>
</dbReference>
<evidence type="ECO:0000313" key="7">
    <source>
        <dbReference type="EMBL" id="GAA0170429.1"/>
    </source>
</evidence>
<dbReference type="CDD" id="cd05236">
    <property type="entry name" value="FAR-N_SDR_e"/>
    <property type="match status" value="1"/>
</dbReference>
<feature type="domain" description="Thioester reductase (TE)" evidence="6">
    <location>
        <begin position="17"/>
        <end position="319"/>
    </location>
</feature>
<dbReference type="InterPro" id="IPR026055">
    <property type="entry name" value="FAR"/>
</dbReference>
<comment type="catalytic activity">
    <reaction evidence="4">
        <text>a long-chain fatty acyl-CoA + 2 NADPH + 2 H(+) = a long-chain primary fatty alcohol + 2 NADP(+) + CoA</text>
        <dbReference type="Rhea" id="RHEA:52716"/>
        <dbReference type="ChEBI" id="CHEBI:15378"/>
        <dbReference type="ChEBI" id="CHEBI:57287"/>
        <dbReference type="ChEBI" id="CHEBI:57783"/>
        <dbReference type="ChEBI" id="CHEBI:58349"/>
        <dbReference type="ChEBI" id="CHEBI:77396"/>
        <dbReference type="ChEBI" id="CHEBI:83139"/>
        <dbReference type="EC" id="1.2.1.84"/>
    </reaction>
</comment>
<keyword evidence="8" id="KW-1185">Reference proteome</keyword>
<comment type="similarity">
    <text evidence="1 4">Belongs to the fatty acyl-CoA reductase family.</text>
</comment>
<dbReference type="Pfam" id="PF07993">
    <property type="entry name" value="NAD_binding_4"/>
    <property type="match status" value="1"/>
</dbReference>
<dbReference type="CDD" id="cd09071">
    <property type="entry name" value="FAR_C"/>
    <property type="match status" value="1"/>
</dbReference>
<dbReference type="Pfam" id="PF03015">
    <property type="entry name" value="Sterile"/>
    <property type="match status" value="1"/>
</dbReference>
<reference evidence="7 8" key="1">
    <citation type="submission" date="2024-01" db="EMBL/GenBank/DDBJ databases">
        <title>The complete chloroplast genome sequence of Lithospermum erythrorhizon: insights into the phylogenetic relationship among Boraginaceae species and the maternal lineages of purple gromwells.</title>
        <authorList>
            <person name="Okada T."/>
            <person name="Watanabe K."/>
        </authorList>
    </citation>
    <scope>NUCLEOTIDE SEQUENCE [LARGE SCALE GENOMIC DNA]</scope>
</reference>
<dbReference type="GO" id="GO:0010345">
    <property type="term" value="P:suberin biosynthetic process"/>
    <property type="evidence" value="ECO:0007669"/>
    <property type="project" value="TreeGrafter"/>
</dbReference>
<comment type="function">
    <text evidence="4">Catalyzes the reduction of fatty acyl-CoA to fatty alcohols.</text>
</comment>
<name>A0AAV3R270_LITER</name>
<dbReference type="GO" id="GO:0035336">
    <property type="term" value="P:long-chain fatty-acyl-CoA metabolic process"/>
    <property type="evidence" value="ECO:0007669"/>
    <property type="project" value="TreeGrafter"/>
</dbReference>
<protein>
    <recommendedName>
        <fullName evidence="4">Fatty acyl-CoA reductase</fullName>
        <ecNumber evidence="4">1.2.1.84</ecNumber>
    </recommendedName>
</protein>
<dbReference type="EC" id="1.2.1.84" evidence="4"/>
<keyword evidence="4" id="KW-0560">Oxidoreductase</keyword>
<dbReference type="SUPFAM" id="SSF51735">
    <property type="entry name" value="NAD(P)-binding Rossmann-fold domains"/>
    <property type="match status" value="1"/>
</dbReference>
<dbReference type="Proteomes" id="UP001454036">
    <property type="component" value="Unassembled WGS sequence"/>
</dbReference>
<organism evidence="7 8">
    <name type="scientific">Lithospermum erythrorhizon</name>
    <name type="common">Purple gromwell</name>
    <name type="synonym">Lithospermum officinale var. erythrorhizon</name>
    <dbReference type="NCBI Taxonomy" id="34254"/>
    <lineage>
        <taxon>Eukaryota</taxon>
        <taxon>Viridiplantae</taxon>
        <taxon>Streptophyta</taxon>
        <taxon>Embryophyta</taxon>
        <taxon>Tracheophyta</taxon>
        <taxon>Spermatophyta</taxon>
        <taxon>Magnoliopsida</taxon>
        <taxon>eudicotyledons</taxon>
        <taxon>Gunneridae</taxon>
        <taxon>Pentapetalae</taxon>
        <taxon>asterids</taxon>
        <taxon>lamiids</taxon>
        <taxon>Boraginales</taxon>
        <taxon>Boraginaceae</taxon>
        <taxon>Boraginoideae</taxon>
        <taxon>Lithospermeae</taxon>
        <taxon>Lithospermum</taxon>
    </lineage>
</organism>
<evidence type="ECO:0000256" key="3">
    <source>
        <dbReference type="ARBA" id="ARBA00023098"/>
    </source>
</evidence>
<dbReference type="AlphaFoldDB" id="A0AAV3R270"/>
<dbReference type="GO" id="GO:0080019">
    <property type="term" value="F:alcohol-forming very long-chain fatty acyl-CoA reductase activity"/>
    <property type="evidence" value="ECO:0007669"/>
    <property type="project" value="InterPro"/>
</dbReference>
<sequence length="491" mass="55728">MEIGSVLGFLENRSIIVTGATGFLAKILIEKILRVQPNVKKLYLLLRAQDDKAALQRFNNEIIVKDLYKVLKEQMGQKLNSLISEKITIVPGDITFENLGVKDSNLLEEMWREVDVVVNVAATTNFDERYDVSLALNTFGAINVLNFAKKCVNLKVLLHVSTAYVAGEKSGLILESPYKLGESLNGTQGLDPYEEKKLVDDKLKELSAENASPEETKLAMKELGIQRARKYGWPNTYVFTKTMGEMLVGNLMGNNMPLVIIRPTIITSTYKDPFPGWAEGVRTIDSLVVGYGTGKLTCFLGKPTTVIDVIPADMVVNAMLVAMVAHAKQPGESIYNIGSSVSNPIEFGRIQDIGQTYFINHPWINKEGKPVIVRRVRVLDTMEGFQRYMNLRYMLLLKGLQLLNAACCQYFHSTYYNLYRKVKFVYRLVELYVPYLFFDGIFDDMNTEKLRRAAEKGEAEMDLFYFDPKIINWEDYFTKTHIPGIVKYVFK</sequence>
<proteinExistence type="inferred from homology"/>
<evidence type="ECO:0000256" key="1">
    <source>
        <dbReference type="ARBA" id="ARBA00005928"/>
    </source>
</evidence>
<evidence type="ECO:0000256" key="4">
    <source>
        <dbReference type="RuleBase" id="RU363097"/>
    </source>
</evidence>
<dbReference type="InterPro" id="IPR033640">
    <property type="entry name" value="FAR_C"/>
</dbReference>
<evidence type="ECO:0000256" key="2">
    <source>
        <dbReference type="ARBA" id="ARBA00022516"/>
    </source>
</evidence>
<evidence type="ECO:0000259" key="5">
    <source>
        <dbReference type="Pfam" id="PF03015"/>
    </source>
</evidence>
<dbReference type="PANTHER" id="PTHR11011">
    <property type="entry name" value="MALE STERILITY PROTEIN 2-RELATED"/>
    <property type="match status" value="1"/>
</dbReference>
<keyword evidence="4" id="KW-0521">NADP</keyword>
<accession>A0AAV3R270</accession>
<keyword evidence="2 4" id="KW-0444">Lipid biosynthesis</keyword>
<dbReference type="InterPro" id="IPR013120">
    <property type="entry name" value="FAR_NAD-bd"/>
</dbReference>
<evidence type="ECO:0000313" key="8">
    <source>
        <dbReference type="Proteomes" id="UP001454036"/>
    </source>
</evidence>
<dbReference type="InterPro" id="IPR036291">
    <property type="entry name" value="NAD(P)-bd_dom_sf"/>
</dbReference>
<dbReference type="EMBL" id="BAABME010007239">
    <property type="protein sequence ID" value="GAA0170429.1"/>
    <property type="molecule type" value="Genomic_DNA"/>
</dbReference>
<gene>
    <name evidence="7" type="ORF">LIER_24686</name>
</gene>